<gene>
    <name evidence="5" type="ORF">C8D94_101580</name>
</gene>
<accession>A0A370QK16</accession>
<dbReference type="InterPro" id="IPR055353">
    <property type="entry name" value="DUF7619"/>
</dbReference>
<name>A0A370QK16_9FLAO</name>
<dbReference type="Proteomes" id="UP000255317">
    <property type="component" value="Unassembled WGS sequence"/>
</dbReference>
<feature type="domain" description="Secretion system C-terminal sorting" evidence="3">
    <location>
        <begin position="821"/>
        <end position="889"/>
    </location>
</feature>
<evidence type="ECO:0000259" key="4">
    <source>
        <dbReference type="Pfam" id="PF24595"/>
    </source>
</evidence>
<proteinExistence type="predicted"/>
<dbReference type="AlphaFoldDB" id="A0A370QK16"/>
<dbReference type="PANTHER" id="PTHR46433">
    <property type="entry name" value="ANK_REP_REGION DOMAIN-CONTAINING PROTEIN-RELATED"/>
    <property type="match status" value="1"/>
</dbReference>
<evidence type="ECO:0000259" key="3">
    <source>
        <dbReference type="Pfam" id="PF18962"/>
    </source>
</evidence>
<comment type="caution">
    <text evidence="5">The sequence shown here is derived from an EMBL/GenBank/DDBJ whole genome shotgun (WGS) entry which is preliminary data.</text>
</comment>
<dbReference type="RefSeq" id="WP_115122383.1">
    <property type="nucleotide sequence ID" value="NZ_QRAO01000001.1"/>
</dbReference>
<evidence type="ECO:0000256" key="1">
    <source>
        <dbReference type="ARBA" id="ARBA00022729"/>
    </source>
</evidence>
<feature type="domain" description="DUF7619" evidence="4">
    <location>
        <begin position="672"/>
        <end position="803"/>
    </location>
</feature>
<organism evidence="5 6">
    <name type="scientific">Marinirhabdus gelatinilytica</name>
    <dbReference type="NCBI Taxonomy" id="1703343"/>
    <lineage>
        <taxon>Bacteria</taxon>
        <taxon>Pseudomonadati</taxon>
        <taxon>Bacteroidota</taxon>
        <taxon>Flavobacteriia</taxon>
        <taxon>Flavobacteriales</taxon>
        <taxon>Flavobacteriaceae</taxon>
    </lineage>
</organism>
<sequence>MCKILLVCLSLFISVTTYSQIVNIPDANFKAHLVNYTNPVIDTNGDGEIQVSEAEAVNSQINITNVGVSDLTGLEAFVNITSFNSSGNLFTEIDFTGLNELEVLSLSEEQLELINFSNISNLENVLIQSSSLSVLDISSLINLENFRYRLLNSTIPVLNTLILPNTQTLIDFDVSDTLIENIDFTNFINLQSLRFVRGEISTIDTSNLINLNFLSLTGNNLSTIDVSQNINLNFLSISDQNITSVDISNLPQLKELWFNRSNVSEIDLSNNPLLEQILIYETNIDELDLSIHNQLKSLDISSTMIEEIDLSNTPLIELLKINFLELDTIDITPLSFLSGLEAVYTSLTEIDFSSNVNLQSAILFGNQFENLDFSNSNNLGLLDTTNSLELRSINIKNISLPDLIFFAINNPNLDFICVDDIPLAIAQNYNVPPFTTYVDDCALAGGDLNFIEGTLTYDVNGNNCGAGAQPLNNYLINANNGASNFANTTNIDGEYSVKVSEGTYTTQVLGLPPYYDTTPTTATSTFAGFNQTDTADFCVQPNTTADDLTVSIIPLTEARPGFEADYEVVYENVGTTSLTGEVTVTFSDVQVDFVTSTPAPDNQTNSTLTFNVGTIEPLTQGSIMATFLLEQPPTNQSGQLLPYTVTILPTASDATPEDNEFYLPQIIVNSYDPNDKTCLQGTQVLFEDADKYLHYIIRFQNLGTADAINVRVVDVLDELLDVSTFRVLDASHNMETTIVDGQVDFIFDDINLPPETVDPEGSNGYVTFKIKPVTTVALNDEVANSADIYFDFNAPIVTNTTVTRFVDVLHVEEVSAMDVSIFPNPAKDVLNISTISKIENVTFVNTLGQEVKNISVSENNSKVDVSTLVSGLYFVKVTTMDGSVVKRIVKE</sequence>
<feature type="chain" id="PRO_5016597603" evidence="2">
    <location>
        <begin position="20"/>
        <end position="891"/>
    </location>
</feature>
<dbReference type="Pfam" id="PF18962">
    <property type="entry name" value="Por_Secre_tail"/>
    <property type="match status" value="1"/>
</dbReference>
<protein>
    <submittedName>
        <fullName evidence="5">Putative repeat protein (TIGR01451 family)/predicted secreted protein (Por secretion system target)</fullName>
    </submittedName>
</protein>
<keyword evidence="6" id="KW-1185">Reference proteome</keyword>
<keyword evidence="1 2" id="KW-0732">Signal</keyword>
<dbReference type="Gene3D" id="3.80.10.10">
    <property type="entry name" value="Ribonuclease Inhibitor"/>
    <property type="match status" value="2"/>
</dbReference>
<dbReference type="InterPro" id="IPR026444">
    <property type="entry name" value="Secre_tail"/>
</dbReference>
<evidence type="ECO:0000313" key="5">
    <source>
        <dbReference type="EMBL" id="RDK88704.1"/>
    </source>
</evidence>
<dbReference type="SUPFAM" id="SSF52058">
    <property type="entry name" value="L domain-like"/>
    <property type="match status" value="1"/>
</dbReference>
<dbReference type="InterPro" id="IPR032675">
    <property type="entry name" value="LRR_dom_sf"/>
</dbReference>
<feature type="signal peptide" evidence="2">
    <location>
        <begin position="1"/>
        <end position="19"/>
    </location>
</feature>
<evidence type="ECO:0000256" key="2">
    <source>
        <dbReference type="SAM" id="SignalP"/>
    </source>
</evidence>
<dbReference type="EMBL" id="QRAO01000001">
    <property type="protein sequence ID" value="RDK88704.1"/>
    <property type="molecule type" value="Genomic_DNA"/>
</dbReference>
<dbReference type="OrthoDB" id="1110367at2"/>
<reference evidence="5 6" key="1">
    <citation type="submission" date="2018-07" db="EMBL/GenBank/DDBJ databases">
        <title>Genomic Encyclopedia of Type Strains, Phase IV (KMG-IV): sequencing the most valuable type-strain genomes for metagenomic binning, comparative biology and taxonomic classification.</title>
        <authorList>
            <person name="Goeker M."/>
        </authorList>
    </citation>
    <scope>NUCLEOTIDE SEQUENCE [LARGE SCALE GENOMIC DNA]</scope>
    <source>
        <strain evidence="5 6">DSM 101478</strain>
    </source>
</reference>
<dbReference type="NCBIfam" id="TIGR04183">
    <property type="entry name" value="Por_Secre_tail"/>
    <property type="match status" value="1"/>
</dbReference>
<dbReference type="Pfam" id="PF24595">
    <property type="entry name" value="DUF7619"/>
    <property type="match status" value="1"/>
</dbReference>
<evidence type="ECO:0000313" key="6">
    <source>
        <dbReference type="Proteomes" id="UP000255317"/>
    </source>
</evidence>